<reference evidence="1 2" key="1">
    <citation type="submission" date="2021-03" db="EMBL/GenBank/DDBJ databases">
        <title>Whole genome sequence of Metabacillus bambusae BG109.</title>
        <authorList>
            <person name="Jeong J.W."/>
        </authorList>
    </citation>
    <scope>NUCLEOTIDE SEQUENCE [LARGE SCALE GENOMIC DNA]</scope>
    <source>
        <strain evidence="1 2">BG109</strain>
    </source>
</reference>
<proteinExistence type="predicted"/>
<sequence length="47" mass="5278">MFIEFACSAAMGSFLLYLKFKYENISNNEDKIQKIVANCGLKIKEGG</sequence>
<gene>
    <name evidence="1" type="ORF">I7822_01195</name>
</gene>
<name>A0ABS3MWA2_9BACI</name>
<dbReference type="Proteomes" id="UP000663981">
    <property type="component" value="Unassembled WGS sequence"/>
</dbReference>
<accession>A0ABS3MWA2</accession>
<comment type="caution">
    <text evidence="1">The sequence shown here is derived from an EMBL/GenBank/DDBJ whole genome shotgun (WGS) entry which is preliminary data.</text>
</comment>
<evidence type="ECO:0000313" key="2">
    <source>
        <dbReference type="Proteomes" id="UP000663981"/>
    </source>
</evidence>
<protein>
    <submittedName>
        <fullName evidence="1">Uncharacterized protein</fullName>
    </submittedName>
</protein>
<evidence type="ECO:0000313" key="1">
    <source>
        <dbReference type="EMBL" id="MBO1510302.1"/>
    </source>
</evidence>
<keyword evidence="2" id="KW-1185">Reference proteome</keyword>
<dbReference type="RefSeq" id="WP_207974965.1">
    <property type="nucleotide sequence ID" value="NZ_JAGDEL010000001.1"/>
</dbReference>
<organism evidence="1 2">
    <name type="scientific">Metabacillus bambusae</name>
    <dbReference type="NCBI Taxonomy" id="2795218"/>
    <lineage>
        <taxon>Bacteria</taxon>
        <taxon>Bacillati</taxon>
        <taxon>Bacillota</taxon>
        <taxon>Bacilli</taxon>
        <taxon>Bacillales</taxon>
        <taxon>Bacillaceae</taxon>
        <taxon>Metabacillus</taxon>
    </lineage>
</organism>
<dbReference type="EMBL" id="JAGDEL010000001">
    <property type="protein sequence ID" value="MBO1510302.1"/>
    <property type="molecule type" value="Genomic_DNA"/>
</dbReference>